<reference evidence="1 2" key="1">
    <citation type="journal article" date="2019" name="Environ. Microbiol.">
        <title>Species interactions and distinct microbial communities in high Arctic permafrost affected cryosols are associated with the CH4 and CO2 gas fluxes.</title>
        <authorList>
            <person name="Altshuler I."/>
            <person name="Hamel J."/>
            <person name="Turney S."/>
            <person name="Magnuson E."/>
            <person name="Levesque R."/>
            <person name="Greer C."/>
            <person name="Whyte L.G."/>
        </authorList>
    </citation>
    <scope>NUCLEOTIDE SEQUENCE [LARGE SCALE GENOMIC DNA]</scope>
    <source>
        <strain evidence="1 2">S06.C</strain>
    </source>
</reference>
<gene>
    <name evidence="1" type="ORF">EAH82_16785</name>
</gene>
<comment type="caution">
    <text evidence="1">The sequence shown here is derived from an EMBL/GenBank/DDBJ whole genome shotgun (WGS) entry which is preliminary data.</text>
</comment>
<organism evidence="1 2">
    <name type="scientific">Variovorax guangxiensis</name>
    <dbReference type="NCBI Taxonomy" id="1775474"/>
    <lineage>
        <taxon>Bacteria</taxon>
        <taxon>Pseudomonadati</taxon>
        <taxon>Pseudomonadota</taxon>
        <taxon>Betaproteobacteria</taxon>
        <taxon>Burkholderiales</taxon>
        <taxon>Comamonadaceae</taxon>
        <taxon>Variovorax</taxon>
    </lineage>
</organism>
<protein>
    <submittedName>
        <fullName evidence="1">Uncharacterized protein</fullName>
    </submittedName>
</protein>
<proteinExistence type="predicted"/>
<name>A0A502DMT3_9BURK</name>
<evidence type="ECO:0000313" key="1">
    <source>
        <dbReference type="EMBL" id="TPG26042.1"/>
    </source>
</evidence>
<dbReference type="AlphaFoldDB" id="A0A502DMT3"/>
<dbReference type="EMBL" id="RCZI01000004">
    <property type="protein sequence ID" value="TPG26042.1"/>
    <property type="molecule type" value="Genomic_DNA"/>
</dbReference>
<accession>A0A502DMT3</accession>
<sequence>MRLVHQEEIEMIALDGEHGSWFFLEITEEEASLFSKTGRTYLDDLAQRIRSSAPGVRGNKSPFTARSLVMTPARKRADAAVDAWYADKQT</sequence>
<dbReference type="Proteomes" id="UP000319212">
    <property type="component" value="Unassembled WGS sequence"/>
</dbReference>
<evidence type="ECO:0000313" key="2">
    <source>
        <dbReference type="Proteomes" id="UP000319212"/>
    </source>
</evidence>